<dbReference type="Proteomes" id="UP000051006">
    <property type="component" value="Unassembled WGS sequence"/>
</dbReference>
<dbReference type="PATRIC" id="fig|993692.3.peg.1077"/>
<accession>A0A0R2L9Z0</accession>
<evidence type="ECO:0008006" key="4">
    <source>
        <dbReference type="Google" id="ProtNLM"/>
    </source>
</evidence>
<dbReference type="RefSeq" id="WP_057881242.1">
    <property type="nucleotide sequence ID" value="NZ_JQCF01000020.1"/>
</dbReference>
<evidence type="ECO:0000313" key="2">
    <source>
        <dbReference type="EMBL" id="KRN98642.1"/>
    </source>
</evidence>
<keyword evidence="1" id="KW-0472">Membrane</keyword>
<feature type="transmembrane region" description="Helical" evidence="1">
    <location>
        <begin position="27"/>
        <end position="48"/>
    </location>
</feature>
<evidence type="ECO:0000313" key="3">
    <source>
        <dbReference type="Proteomes" id="UP000051006"/>
    </source>
</evidence>
<dbReference type="OrthoDB" id="2298693at2"/>
<sequence length="81" mass="9773">MLTPEDIHQDMKEYNEEKMALLRENPWLIPTSLLITTIPFAVSAYGFWRNRQLQKKLKIEREKTKQMALKQVLPKNHQFKF</sequence>
<organism evidence="2 3">
    <name type="scientific">Companilactobacillus kimchiensis</name>
    <dbReference type="NCBI Taxonomy" id="993692"/>
    <lineage>
        <taxon>Bacteria</taxon>
        <taxon>Bacillati</taxon>
        <taxon>Bacillota</taxon>
        <taxon>Bacilli</taxon>
        <taxon>Lactobacillales</taxon>
        <taxon>Lactobacillaceae</taxon>
        <taxon>Companilactobacillus</taxon>
    </lineage>
</organism>
<keyword evidence="1" id="KW-0812">Transmembrane</keyword>
<keyword evidence="1" id="KW-1133">Transmembrane helix</keyword>
<gene>
    <name evidence="2" type="ORF">IV57_GL001061</name>
</gene>
<reference evidence="2 3" key="1">
    <citation type="journal article" date="2015" name="Genome Announc.">
        <title>Expanding the biotechnology potential of lactobacilli through comparative genomics of 213 strains and associated genera.</title>
        <authorList>
            <person name="Sun Z."/>
            <person name="Harris H.M."/>
            <person name="McCann A."/>
            <person name="Guo C."/>
            <person name="Argimon S."/>
            <person name="Zhang W."/>
            <person name="Yang X."/>
            <person name="Jeffery I.B."/>
            <person name="Cooney J.C."/>
            <person name="Kagawa T.F."/>
            <person name="Liu W."/>
            <person name="Song Y."/>
            <person name="Salvetti E."/>
            <person name="Wrobel A."/>
            <person name="Rasinkangas P."/>
            <person name="Parkhill J."/>
            <person name="Rea M.C."/>
            <person name="O'Sullivan O."/>
            <person name="Ritari J."/>
            <person name="Douillard F.P."/>
            <person name="Paul Ross R."/>
            <person name="Yang R."/>
            <person name="Briner A.E."/>
            <person name="Felis G.E."/>
            <person name="de Vos W.M."/>
            <person name="Barrangou R."/>
            <person name="Klaenhammer T.R."/>
            <person name="Caufield P.W."/>
            <person name="Cui Y."/>
            <person name="Zhang H."/>
            <person name="O'Toole P.W."/>
        </authorList>
    </citation>
    <scope>NUCLEOTIDE SEQUENCE [LARGE SCALE GENOMIC DNA]</scope>
    <source>
        <strain evidence="2 3">DSM 24716</strain>
    </source>
</reference>
<protein>
    <recommendedName>
        <fullName evidence="4">Transposase</fullName>
    </recommendedName>
</protein>
<name>A0A0R2L9Z0_9LACO</name>
<evidence type="ECO:0000256" key="1">
    <source>
        <dbReference type="SAM" id="Phobius"/>
    </source>
</evidence>
<proteinExistence type="predicted"/>
<keyword evidence="3" id="KW-1185">Reference proteome</keyword>
<dbReference type="AlphaFoldDB" id="A0A0R2L9Z0"/>
<comment type="caution">
    <text evidence="2">The sequence shown here is derived from an EMBL/GenBank/DDBJ whole genome shotgun (WGS) entry which is preliminary data.</text>
</comment>
<dbReference type="STRING" id="993692.IV57_GL001061"/>
<dbReference type="EMBL" id="JQCF01000020">
    <property type="protein sequence ID" value="KRN98642.1"/>
    <property type="molecule type" value="Genomic_DNA"/>
</dbReference>